<dbReference type="EMBL" id="JACCBX010000008">
    <property type="protein sequence ID" value="NYE06997.1"/>
    <property type="molecule type" value="Genomic_DNA"/>
</dbReference>
<sequence>MKIIKSSLTLKAGLFMRVVGIDLSGPSNHKDTVLSLFEKQERELKFLKLMKDVSDFQILEEIETQSKIDEVIIGIDAPLSYEDGGGDRQGDKLLRQFIISLGMKSGSIMPPTFNRMVYLTLRGIKLTREIENMKTFNPISIVEVHPGAVIGSRLLHEDKQYVLDYKQDLSARTFIRNWLGEQHLKVLPAFIDKESHTIDACAAALGAWHWKDPLFAPKWLLPANPPLHPYDYCC</sequence>
<reference evidence="2" key="2">
    <citation type="submission" date="2020-08" db="EMBL/GenBank/DDBJ databases">
        <title>The Agave Microbiome: Exploring the role of microbial communities in plant adaptations to desert environments.</title>
        <authorList>
            <person name="Partida-Martinez L.P."/>
        </authorList>
    </citation>
    <scope>NUCLEOTIDE SEQUENCE [LARGE SCALE GENOMIC DNA]</scope>
    <source>
        <strain evidence="2">AT2.8</strain>
    </source>
</reference>
<evidence type="ECO:0000313" key="1">
    <source>
        <dbReference type="EMBL" id="NYE06997.1"/>
    </source>
</evidence>
<organism evidence="1 2">
    <name type="scientific">Neobacillus niacini</name>
    <dbReference type="NCBI Taxonomy" id="86668"/>
    <lineage>
        <taxon>Bacteria</taxon>
        <taxon>Bacillati</taxon>
        <taxon>Bacillota</taxon>
        <taxon>Bacilli</taxon>
        <taxon>Bacillales</taxon>
        <taxon>Bacillaceae</taxon>
        <taxon>Neobacillus</taxon>
    </lineage>
</organism>
<name>A0A852THE1_9BACI</name>
<reference evidence="2" key="1">
    <citation type="submission" date="2020-07" db="EMBL/GenBank/DDBJ databases">
        <authorList>
            <person name="Partida-Martinez L."/>
            <person name="Huntemann M."/>
            <person name="Clum A."/>
            <person name="Wang J."/>
            <person name="Palaniappan K."/>
            <person name="Ritter S."/>
            <person name="Chen I.-M."/>
            <person name="Stamatis D."/>
            <person name="Reddy T."/>
            <person name="O'Malley R."/>
            <person name="Daum C."/>
            <person name="Shapiro N."/>
            <person name="Ivanova N."/>
            <person name="Kyrpides N."/>
            <person name="Woyke T."/>
        </authorList>
    </citation>
    <scope>NUCLEOTIDE SEQUENCE [LARGE SCALE GENOMIC DNA]</scope>
    <source>
        <strain evidence="2">AT2.8</strain>
    </source>
</reference>
<accession>A0A852THE1</accession>
<evidence type="ECO:0000313" key="2">
    <source>
        <dbReference type="Proteomes" id="UP000548423"/>
    </source>
</evidence>
<proteinExistence type="predicted"/>
<comment type="caution">
    <text evidence="1">The sequence shown here is derived from an EMBL/GenBank/DDBJ whole genome shotgun (WGS) entry which is preliminary data.</text>
</comment>
<dbReference type="InterPro" id="IPR007362">
    <property type="entry name" value="DUF429"/>
</dbReference>
<protein>
    <submittedName>
        <fullName evidence="1">Nuclease with RNAse H fold</fullName>
    </submittedName>
</protein>
<dbReference type="Proteomes" id="UP000548423">
    <property type="component" value="Unassembled WGS sequence"/>
</dbReference>
<gene>
    <name evidence="1" type="ORF">F4694_003782</name>
</gene>
<dbReference type="AlphaFoldDB" id="A0A852THE1"/>
<dbReference type="Pfam" id="PF04250">
    <property type="entry name" value="DUF429"/>
    <property type="match status" value="1"/>
</dbReference>